<evidence type="ECO:0000256" key="2">
    <source>
        <dbReference type="ARBA" id="ARBA00010100"/>
    </source>
</evidence>
<evidence type="ECO:0000256" key="6">
    <source>
        <dbReference type="ARBA" id="ARBA00022989"/>
    </source>
</evidence>
<keyword evidence="4 8" id="KW-1003">Cell membrane</keyword>
<evidence type="ECO:0000256" key="1">
    <source>
        <dbReference type="ARBA" id="ARBA00004651"/>
    </source>
</evidence>
<feature type="transmembrane region" description="Helical" evidence="8">
    <location>
        <begin position="466"/>
        <end position="485"/>
    </location>
</feature>
<sequence length="487" mass="52444">MQTSLLYSLLALLPLLVLIVLSLWRSLTLAVSVSFIVTAVLFFVWQAPVAYFLASLITALLSSLTILMIVFGAMFLYRVMDGTGYIRDISASMQQIHPAKEISFFLVAIGLTAFFEGVAGFGTPGTIVPLLLMALGFDAVLALSAVLLLNSLVGIAGAVGTPVLTGFQLPLDLPPAMVSAIYRYASIIISVAGLVLLLFILRLFRQQTGDLGYPKQIFLMYAFFVGPLILFSFFAGEFSIILAAVSMLILSALVLKQGKQPIPVKPWIPYLALIALLLLPKLLPPLDELINWEWELHNLLSTSIDATFKPLVVPLIPFVVVGLGVMWSRRSREFYLNTILKKTGSVFIILYPAIAISQLMVNSGTDRPSMVDYLSGMLQQTGSLYVLFAPLLGIVGAFITGSTTVSNLVFGAAQLQTAQNLGLDASLILSLQLCGGSLGNGICLFNIIAAATVANVSDYKQILKNNLFPAVAAGLVAGLCGWLWLQT</sequence>
<accession>A0ABP8KU12</accession>
<dbReference type="Proteomes" id="UP001500936">
    <property type="component" value="Unassembled WGS sequence"/>
</dbReference>
<keyword evidence="7 8" id="KW-0472">Membrane</keyword>
<comment type="similarity">
    <text evidence="2 8">Belongs to the lactate permease family.</text>
</comment>
<feature type="transmembrane region" description="Helical" evidence="8">
    <location>
        <begin position="102"/>
        <end position="121"/>
    </location>
</feature>
<evidence type="ECO:0000256" key="7">
    <source>
        <dbReference type="ARBA" id="ARBA00023136"/>
    </source>
</evidence>
<protein>
    <recommendedName>
        <fullName evidence="8">L-lactate permease</fullName>
    </recommendedName>
</protein>
<evidence type="ECO:0000313" key="9">
    <source>
        <dbReference type="EMBL" id="GAA4415646.1"/>
    </source>
</evidence>
<comment type="caution">
    <text evidence="9">The sequence shown here is derived from an EMBL/GenBank/DDBJ whole genome shotgun (WGS) entry which is preliminary data.</text>
</comment>
<comment type="function">
    <text evidence="8">Uptake of L-lactate across the membrane. Can also transport D-lactate and glycolate.</text>
</comment>
<reference evidence="10" key="1">
    <citation type="journal article" date="2019" name="Int. J. Syst. Evol. Microbiol.">
        <title>The Global Catalogue of Microorganisms (GCM) 10K type strain sequencing project: providing services to taxonomists for standard genome sequencing and annotation.</title>
        <authorList>
            <consortium name="The Broad Institute Genomics Platform"/>
            <consortium name="The Broad Institute Genome Sequencing Center for Infectious Disease"/>
            <person name="Wu L."/>
            <person name="Ma J."/>
        </authorList>
    </citation>
    <scope>NUCLEOTIDE SEQUENCE [LARGE SCALE GENOMIC DNA]</scope>
    <source>
        <strain evidence="10">JCM 17925</strain>
    </source>
</reference>
<feature type="transmembrane region" description="Helical" evidence="8">
    <location>
        <begin position="51"/>
        <end position="77"/>
    </location>
</feature>
<keyword evidence="6 8" id="KW-1133">Transmembrane helix</keyword>
<feature type="transmembrane region" description="Helical" evidence="8">
    <location>
        <begin position="240"/>
        <end position="255"/>
    </location>
</feature>
<feature type="transmembrane region" description="Helical" evidence="8">
    <location>
        <begin position="384"/>
        <end position="410"/>
    </location>
</feature>
<proteinExistence type="inferred from homology"/>
<feature type="transmembrane region" description="Helical" evidence="8">
    <location>
        <begin position="306"/>
        <end position="325"/>
    </location>
</feature>
<feature type="transmembrane region" description="Helical" evidence="8">
    <location>
        <begin position="216"/>
        <end position="234"/>
    </location>
</feature>
<name>A0ABP8KU12_9BACT</name>
<feature type="transmembrane region" description="Helical" evidence="8">
    <location>
        <begin position="152"/>
        <end position="169"/>
    </location>
</feature>
<evidence type="ECO:0000256" key="5">
    <source>
        <dbReference type="ARBA" id="ARBA00022692"/>
    </source>
</evidence>
<feature type="transmembrane region" description="Helical" evidence="8">
    <location>
        <begin position="127"/>
        <end position="147"/>
    </location>
</feature>
<dbReference type="PANTHER" id="PTHR30003">
    <property type="entry name" value="L-LACTATE PERMEASE"/>
    <property type="match status" value="1"/>
</dbReference>
<dbReference type="EMBL" id="BAABHB010000013">
    <property type="protein sequence ID" value="GAA4415646.1"/>
    <property type="molecule type" value="Genomic_DNA"/>
</dbReference>
<feature type="transmembrane region" description="Helical" evidence="8">
    <location>
        <begin position="431"/>
        <end position="454"/>
    </location>
</feature>
<feature type="transmembrane region" description="Helical" evidence="8">
    <location>
        <begin position="267"/>
        <end position="286"/>
    </location>
</feature>
<keyword evidence="3 8" id="KW-0813">Transport</keyword>
<keyword evidence="5 8" id="KW-0812">Transmembrane</keyword>
<organism evidence="9 10">
    <name type="scientific">Nibrella viscosa</name>
    <dbReference type="NCBI Taxonomy" id="1084524"/>
    <lineage>
        <taxon>Bacteria</taxon>
        <taxon>Pseudomonadati</taxon>
        <taxon>Bacteroidota</taxon>
        <taxon>Cytophagia</taxon>
        <taxon>Cytophagales</taxon>
        <taxon>Spirosomataceae</taxon>
        <taxon>Nibrella</taxon>
    </lineage>
</organism>
<evidence type="ECO:0000256" key="8">
    <source>
        <dbReference type="RuleBase" id="RU365092"/>
    </source>
</evidence>
<dbReference type="RefSeq" id="WP_345270434.1">
    <property type="nucleotide sequence ID" value="NZ_BAABHB010000013.1"/>
</dbReference>
<feature type="transmembrane region" description="Helical" evidence="8">
    <location>
        <begin position="181"/>
        <end position="204"/>
    </location>
</feature>
<feature type="transmembrane region" description="Helical" evidence="8">
    <location>
        <begin position="6"/>
        <end position="24"/>
    </location>
</feature>
<evidence type="ECO:0000313" key="10">
    <source>
        <dbReference type="Proteomes" id="UP001500936"/>
    </source>
</evidence>
<evidence type="ECO:0000256" key="4">
    <source>
        <dbReference type="ARBA" id="ARBA00022475"/>
    </source>
</evidence>
<dbReference type="PANTHER" id="PTHR30003:SF0">
    <property type="entry name" value="GLYCOLATE PERMEASE GLCA-RELATED"/>
    <property type="match status" value="1"/>
</dbReference>
<dbReference type="InterPro" id="IPR003804">
    <property type="entry name" value="Lactate_perm"/>
</dbReference>
<comment type="subcellular location">
    <subcellularLocation>
        <location evidence="1 8">Cell membrane</location>
        <topology evidence="1 8">Multi-pass membrane protein</topology>
    </subcellularLocation>
</comment>
<keyword evidence="10" id="KW-1185">Reference proteome</keyword>
<feature type="transmembrane region" description="Helical" evidence="8">
    <location>
        <begin position="29"/>
        <end position="45"/>
    </location>
</feature>
<evidence type="ECO:0000256" key="3">
    <source>
        <dbReference type="ARBA" id="ARBA00022448"/>
    </source>
</evidence>
<dbReference type="Pfam" id="PF02652">
    <property type="entry name" value="Lactate_perm"/>
    <property type="match status" value="2"/>
</dbReference>
<gene>
    <name evidence="9" type="ORF">GCM10023187_46310</name>
</gene>